<keyword evidence="3" id="KW-1185">Reference proteome</keyword>
<evidence type="ECO:0000313" key="2">
    <source>
        <dbReference type="EMBL" id="KZD01694.1"/>
    </source>
</evidence>
<gene>
    <name evidence="2" type="ORF">AUP40_02260</name>
</gene>
<accession>A0ABR5XYV0</accession>
<evidence type="ECO:0008006" key="4">
    <source>
        <dbReference type="Google" id="ProtNLM"/>
    </source>
</evidence>
<dbReference type="EMBL" id="LPXL01000034">
    <property type="protein sequence ID" value="KZD01694.1"/>
    <property type="molecule type" value="Genomic_DNA"/>
</dbReference>
<dbReference type="Proteomes" id="UP000076167">
    <property type="component" value="Unassembled WGS sequence"/>
</dbReference>
<name>A0ABR5XYV0_9PROT</name>
<protein>
    <recommendedName>
        <fullName evidence="4">Nucleotidyltransferase</fullName>
    </recommendedName>
</protein>
<sequence length="295" mass="34020">MSVADDFIRFNNAYNIDRDTIASISYRYRRITRQLNSDFWNTASDTAHSLYAGSYGRDTAARGLSDLDIGFVLPVAFYHKYNGYQYNGQSALLQAVKTSIRKTYKTSDSFGDGQVVVVKFTDNITFEVLPVFEHVDGESWIYPNTNHGGSWKTCNPRAEIAAVKKRNSETNKNLKRLCRMMRAWRDYNNVPMSGMLIDTLAYQFIANWVHRDKSYLYHDYMARDFFAYLAALDTNQSYWRAPGSGSNVAKKGHFHWKARVAYNQSVQAILHDQNGQVWSRRQMWRKIFGPAFPAA</sequence>
<comment type="caution">
    <text evidence="2">The sequence shown here is derived from an EMBL/GenBank/DDBJ whole genome shotgun (WGS) entry which is preliminary data.</text>
</comment>
<dbReference type="RefSeq" id="WP_063092250.1">
    <property type="nucleotide sequence ID" value="NZ_DFMA01000005.1"/>
</dbReference>
<proteinExistence type="predicted"/>
<organism evidence="2 3">
    <name type="scientific">Thalassospira xiamenensis</name>
    <dbReference type="NCBI Taxonomy" id="220697"/>
    <lineage>
        <taxon>Bacteria</taxon>
        <taxon>Pseudomonadati</taxon>
        <taxon>Pseudomonadota</taxon>
        <taxon>Alphaproteobacteria</taxon>
        <taxon>Rhodospirillales</taxon>
        <taxon>Thalassospiraceae</taxon>
        <taxon>Thalassospira</taxon>
    </lineage>
</organism>
<dbReference type="InterPro" id="IPR043519">
    <property type="entry name" value="NT_sf"/>
</dbReference>
<evidence type="ECO:0000313" key="3">
    <source>
        <dbReference type="Proteomes" id="UP000076167"/>
    </source>
</evidence>
<dbReference type="CDD" id="cd05400">
    <property type="entry name" value="NT_2-5OAS_ClassI-CCAase"/>
    <property type="match status" value="1"/>
</dbReference>
<reference evidence="2 3" key="1">
    <citation type="submission" date="2015-12" db="EMBL/GenBank/DDBJ databases">
        <title>Genome sequence of Thalassospira xiamenensis MCCC 1A03005.</title>
        <authorList>
            <person name="Lu L."/>
            <person name="Lai Q."/>
            <person name="Shao Z."/>
            <person name="Qian P."/>
        </authorList>
    </citation>
    <scope>NUCLEOTIDE SEQUENCE [LARGE SCALE GENOMIC DNA]</scope>
    <source>
        <strain evidence="2 3">MCCC 1A03005</strain>
    </source>
</reference>
<dbReference type="Gene3D" id="3.30.460.10">
    <property type="entry name" value="Beta Polymerase, domain 2"/>
    <property type="match status" value="1"/>
</dbReference>
<evidence type="ECO:0000256" key="1">
    <source>
        <dbReference type="ARBA" id="ARBA00023118"/>
    </source>
</evidence>
<keyword evidence="1" id="KW-0051">Antiviral defense</keyword>
<dbReference type="Pfam" id="PF18144">
    <property type="entry name" value="SMODS"/>
    <property type="match status" value="1"/>
</dbReference>
<dbReference type="InterPro" id="IPR006116">
    <property type="entry name" value="NT_2-5OAS_ClassI-CCAase"/>
</dbReference>
<dbReference type="SUPFAM" id="SSF81301">
    <property type="entry name" value="Nucleotidyltransferase"/>
    <property type="match status" value="1"/>
</dbReference>